<comment type="caution">
    <text evidence="3">The sequence shown here is derived from an EMBL/GenBank/DDBJ whole genome shotgun (WGS) entry which is preliminary data.</text>
</comment>
<sequence>MRDDVMVNAADIARIADVGRAAVSNWRKRFDDFPRPVGGTASSPSFSLAEIEQWLRKHNRYVEVAPLERVWQRLRAVGDDLRLGDVVVYTGTFLLYLKRDPAAWRELARLTDDEMLSRLPGSVAAVVPEPPGELPHELGVDPSLIRAIAEVGAEEGPAAAFDAICARYIDVHARRLLATPEPVGALMARLAATAGKTVLDPSCGIGTLLLASGAARALGQDVNGTAARLTAVRLLLHGVEAAVRDGDSLRADAFPDELVDAVICNPPFNDRGWGYEELTSDPRWEYGLPPRGESELAWVQHCLSHVRPGGLVVIMMPGVAASRRSGRRVRGNLLRAGALRAIVTLSAGAAPASSGAPDLWVLRRPEAGDPPASDVLMVNAGDDLAVVEAAWQAYTSRAETGPPDLPEASRVVRIIDLLDEEVALTPAHRVSRQTRAEPFTGVRERAREAISRLEVPKLTPLPVRRELPLTSIGELSRAGVVSIGQGPLKLAEETGDLPVLTVKDLVRGRAPSGRTCDEPGLVFTREGDVVAPLIPGENTAARVVAGPPVVLGPRLLLFRVDPDRLDPYYLAGCLRVTGETSVRLGSSVRMDPRRARLPRLPIEEQREYGEAFRRLLAYEDAVRELRTASDDLLRIGFEGLLDGTLHPE</sequence>
<dbReference type="RefSeq" id="WP_204016445.1">
    <property type="nucleotide sequence ID" value="NZ_BOOG01000025.1"/>
</dbReference>
<keyword evidence="3" id="KW-0378">Hydrolase</keyword>
<dbReference type="GO" id="GO:0004519">
    <property type="term" value="F:endonuclease activity"/>
    <property type="evidence" value="ECO:0007669"/>
    <property type="project" value="UniProtKB-KW"/>
</dbReference>
<dbReference type="PRINTS" id="PR00507">
    <property type="entry name" value="N12N6MTFRASE"/>
</dbReference>
<dbReference type="PROSITE" id="PS00092">
    <property type="entry name" value="N6_MTASE"/>
    <property type="match status" value="1"/>
</dbReference>
<evidence type="ECO:0000259" key="2">
    <source>
        <dbReference type="Pfam" id="PF02384"/>
    </source>
</evidence>
<keyword evidence="3" id="KW-0540">Nuclease</keyword>
<accession>A0A8J3W030</accession>
<dbReference type="AlphaFoldDB" id="A0A8J3W030"/>
<dbReference type="GO" id="GO:0009307">
    <property type="term" value="P:DNA restriction-modification system"/>
    <property type="evidence" value="ECO:0007669"/>
    <property type="project" value="UniProtKB-KW"/>
</dbReference>
<dbReference type="EMBL" id="BOOG01000025">
    <property type="protein sequence ID" value="GIH70730.1"/>
    <property type="molecule type" value="Genomic_DNA"/>
</dbReference>
<gene>
    <name evidence="3" type="ORF">Mth01_29830</name>
</gene>
<dbReference type="Gene3D" id="3.40.50.150">
    <property type="entry name" value="Vaccinia Virus protein VP39"/>
    <property type="match status" value="1"/>
</dbReference>
<dbReference type="Proteomes" id="UP000610966">
    <property type="component" value="Unassembled WGS sequence"/>
</dbReference>
<dbReference type="PANTHER" id="PTHR42998">
    <property type="entry name" value="TYPE I RESTRICTION ENZYME HINDVIIP M PROTEIN-RELATED"/>
    <property type="match status" value="1"/>
</dbReference>
<organism evidence="3 4">
    <name type="scientific">Sphaerimonospora thailandensis</name>
    <dbReference type="NCBI Taxonomy" id="795644"/>
    <lineage>
        <taxon>Bacteria</taxon>
        <taxon>Bacillati</taxon>
        <taxon>Actinomycetota</taxon>
        <taxon>Actinomycetes</taxon>
        <taxon>Streptosporangiales</taxon>
        <taxon>Streptosporangiaceae</taxon>
        <taxon>Sphaerimonospora</taxon>
    </lineage>
</organism>
<dbReference type="PANTHER" id="PTHR42998:SF1">
    <property type="entry name" value="TYPE I RESTRICTION ENZYME HINDI METHYLASE SUBUNIT"/>
    <property type="match status" value="1"/>
</dbReference>
<dbReference type="GO" id="GO:0032259">
    <property type="term" value="P:methylation"/>
    <property type="evidence" value="ECO:0007669"/>
    <property type="project" value="InterPro"/>
</dbReference>
<feature type="domain" description="DNA methylase adenine-specific" evidence="2">
    <location>
        <begin position="179"/>
        <end position="385"/>
    </location>
</feature>
<protein>
    <submittedName>
        <fullName evidence="3">Type II restriction endonuclease subunit M</fullName>
    </submittedName>
</protein>
<evidence type="ECO:0000313" key="3">
    <source>
        <dbReference type="EMBL" id="GIH70730.1"/>
    </source>
</evidence>
<keyword evidence="3" id="KW-0255">Endonuclease</keyword>
<dbReference type="GO" id="GO:0003677">
    <property type="term" value="F:DNA binding"/>
    <property type="evidence" value="ECO:0007669"/>
    <property type="project" value="InterPro"/>
</dbReference>
<dbReference type="InterPro" id="IPR003356">
    <property type="entry name" value="DNA_methylase_A-5"/>
</dbReference>
<dbReference type="InterPro" id="IPR052916">
    <property type="entry name" value="Type-I_RE_MTase_Subunit"/>
</dbReference>
<evidence type="ECO:0000256" key="1">
    <source>
        <dbReference type="ARBA" id="ARBA00022747"/>
    </source>
</evidence>
<keyword evidence="4" id="KW-1185">Reference proteome</keyword>
<dbReference type="CDD" id="cd02440">
    <property type="entry name" value="AdoMet_MTases"/>
    <property type="match status" value="1"/>
</dbReference>
<reference evidence="3" key="1">
    <citation type="submission" date="2021-01" db="EMBL/GenBank/DDBJ databases">
        <title>Whole genome shotgun sequence of Sphaerimonospora thailandensis NBRC 107569.</title>
        <authorList>
            <person name="Komaki H."/>
            <person name="Tamura T."/>
        </authorList>
    </citation>
    <scope>NUCLEOTIDE SEQUENCE</scope>
    <source>
        <strain evidence="3">NBRC 107569</strain>
    </source>
</reference>
<dbReference type="Pfam" id="PF02384">
    <property type="entry name" value="N6_Mtase"/>
    <property type="match status" value="1"/>
</dbReference>
<dbReference type="GO" id="GO:0008170">
    <property type="term" value="F:N-methyltransferase activity"/>
    <property type="evidence" value="ECO:0007669"/>
    <property type="project" value="InterPro"/>
</dbReference>
<dbReference type="InterPro" id="IPR029063">
    <property type="entry name" value="SAM-dependent_MTases_sf"/>
</dbReference>
<dbReference type="InterPro" id="IPR002052">
    <property type="entry name" value="DNA_methylase_N6_adenine_CS"/>
</dbReference>
<name>A0A8J3W030_9ACTN</name>
<dbReference type="SUPFAM" id="SSF53335">
    <property type="entry name" value="S-adenosyl-L-methionine-dependent methyltransferases"/>
    <property type="match status" value="1"/>
</dbReference>
<proteinExistence type="predicted"/>
<evidence type="ECO:0000313" key="4">
    <source>
        <dbReference type="Proteomes" id="UP000610966"/>
    </source>
</evidence>
<keyword evidence="1" id="KW-0680">Restriction system</keyword>